<feature type="binding site" evidence="10">
    <location>
        <position position="46"/>
    </location>
    <ligand>
        <name>Mg(2+)</name>
        <dbReference type="ChEBI" id="CHEBI:18420"/>
    </ligand>
</feature>
<dbReference type="AlphaFoldDB" id="A0A3P1T408"/>
<evidence type="ECO:0000256" key="7">
    <source>
        <dbReference type="ARBA" id="ARBA00023080"/>
    </source>
</evidence>
<dbReference type="FunFam" id="3.90.950.10:FF:000001">
    <property type="entry name" value="dITP/XTP pyrophosphatase"/>
    <property type="match status" value="1"/>
</dbReference>
<evidence type="ECO:0000256" key="5">
    <source>
        <dbReference type="ARBA" id="ARBA00022801"/>
    </source>
</evidence>
<dbReference type="EMBL" id="RQZG01000014">
    <property type="protein sequence ID" value="RRD04070.1"/>
    <property type="molecule type" value="Genomic_DNA"/>
</dbReference>
<evidence type="ECO:0000256" key="4">
    <source>
        <dbReference type="ARBA" id="ARBA00022741"/>
    </source>
</evidence>
<feature type="binding site" evidence="10">
    <location>
        <begin position="186"/>
        <end position="187"/>
    </location>
    <ligand>
        <name>substrate</name>
    </ligand>
</feature>
<reference evidence="12 13" key="1">
    <citation type="submission" date="2018-11" db="EMBL/GenBank/DDBJ databases">
        <title>Genomes From Bacteria Associated with the Canine Oral Cavity: a Test Case for Automated Genome-Based Taxonomic Assignment.</title>
        <authorList>
            <person name="Coil D.A."/>
            <person name="Jospin G."/>
            <person name="Darling A.E."/>
            <person name="Wallis C."/>
            <person name="Davis I.J."/>
            <person name="Harris S."/>
            <person name="Eisen J.A."/>
            <person name="Holcombe L.J."/>
            <person name="O'Flynn C."/>
        </authorList>
    </citation>
    <scope>NUCLEOTIDE SEQUENCE [LARGE SCALE GENOMIC DNA]</scope>
    <source>
        <strain evidence="12 13">OH887_COT-365</strain>
    </source>
</reference>
<comment type="catalytic activity">
    <reaction evidence="9 10">
        <text>XTP + H2O = XMP + diphosphate + H(+)</text>
        <dbReference type="Rhea" id="RHEA:28610"/>
        <dbReference type="ChEBI" id="CHEBI:15377"/>
        <dbReference type="ChEBI" id="CHEBI:15378"/>
        <dbReference type="ChEBI" id="CHEBI:33019"/>
        <dbReference type="ChEBI" id="CHEBI:57464"/>
        <dbReference type="ChEBI" id="CHEBI:61314"/>
        <dbReference type="EC" id="3.6.1.66"/>
    </reaction>
</comment>
<dbReference type="GO" id="GO:0005829">
    <property type="term" value="C:cytosol"/>
    <property type="evidence" value="ECO:0007669"/>
    <property type="project" value="TreeGrafter"/>
</dbReference>
<dbReference type="GO" id="GO:0000166">
    <property type="term" value="F:nucleotide binding"/>
    <property type="evidence" value="ECO:0007669"/>
    <property type="project" value="UniProtKB-KW"/>
</dbReference>
<comment type="catalytic activity">
    <reaction evidence="10">
        <text>ITP + H2O = IMP + diphosphate + H(+)</text>
        <dbReference type="Rhea" id="RHEA:29399"/>
        <dbReference type="ChEBI" id="CHEBI:15377"/>
        <dbReference type="ChEBI" id="CHEBI:15378"/>
        <dbReference type="ChEBI" id="CHEBI:33019"/>
        <dbReference type="ChEBI" id="CHEBI:58053"/>
        <dbReference type="ChEBI" id="CHEBI:61402"/>
        <dbReference type="EC" id="3.6.1.66"/>
    </reaction>
</comment>
<evidence type="ECO:0000256" key="1">
    <source>
        <dbReference type="ARBA" id="ARBA00008023"/>
    </source>
</evidence>
<comment type="caution">
    <text evidence="12">The sequence shown here is derived from an EMBL/GenBank/DDBJ whole genome shotgun (WGS) entry which is preliminary data.</text>
</comment>
<dbReference type="GO" id="GO:0009117">
    <property type="term" value="P:nucleotide metabolic process"/>
    <property type="evidence" value="ECO:0007669"/>
    <property type="project" value="UniProtKB-KW"/>
</dbReference>
<dbReference type="GO" id="GO:0046872">
    <property type="term" value="F:metal ion binding"/>
    <property type="evidence" value="ECO:0007669"/>
    <property type="project" value="UniProtKB-KW"/>
</dbReference>
<feature type="binding site" evidence="10">
    <location>
        <begin position="11"/>
        <end position="16"/>
    </location>
    <ligand>
        <name>substrate</name>
    </ligand>
</feature>
<comment type="catalytic activity">
    <reaction evidence="8 10">
        <text>dITP + H2O = dIMP + diphosphate + H(+)</text>
        <dbReference type="Rhea" id="RHEA:28342"/>
        <dbReference type="ChEBI" id="CHEBI:15377"/>
        <dbReference type="ChEBI" id="CHEBI:15378"/>
        <dbReference type="ChEBI" id="CHEBI:33019"/>
        <dbReference type="ChEBI" id="CHEBI:61194"/>
        <dbReference type="ChEBI" id="CHEBI:61382"/>
        <dbReference type="EC" id="3.6.1.66"/>
    </reaction>
</comment>
<dbReference type="Proteomes" id="UP000280819">
    <property type="component" value="Unassembled WGS sequence"/>
</dbReference>
<proteinExistence type="inferred from homology"/>
<name>A0A3P1T408_9ACTN</name>
<dbReference type="GO" id="GO:0036222">
    <property type="term" value="F:XTP diphosphatase activity"/>
    <property type="evidence" value="ECO:0007669"/>
    <property type="project" value="UniProtKB-UniRule"/>
</dbReference>
<dbReference type="GO" id="GO:0017111">
    <property type="term" value="F:ribonucleoside triphosphate phosphatase activity"/>
    <property type="evidence" value="ECO:0007669"/>
    <property type="project" value="InterPro"/>
</dbReference>
<gene>
    <name evidence="12" type="primary">rdgB</name>
    <name evidence="12" type="ORF">EII34_11860</name>
</gene>
<feature type="active site" description="Proton acceptor" evidence="10">
    <location>
        <position position="75"/>
    </location>
</feature>
<evidence type="ECO:0000313" key="13">
    <source>
        <dbReference type="Proteomes" id="UP000280819"/>
    </source>
</evidence>
<comment type="subunit">
    <text evidence="2 10">Homodimer.</text>
</comment>
<evidence type="ECO:0000256" key="6">
    <source>
        <dbReference type="ARBA" id="ARBA00022842"/>
    </source>
</evidence>
<dbReference type="CDD" id="cd00515">
    <property type="entry name" value="HAM1"/>
    <property type="match status" value="1"/>
</dbReference>
<dbReference type="InterPro" id="IPR020922">
    <property type="entry name" value="dITP/XTP_pyrophosphatase"/>
</dbReference>
<dbReference type="HAMAP" id="MF_01405">
    <property type="entry name" value="Non_canon_purine_NTPase"/>
    <property type="match status" value="1"/>
</dbReference>
<evidence type="ECO:0000256" key="9">
    <source>
        <dbReference type="ARBA" id="ARBA00052017"/>
    </source>
</evidence>
<dbReference type="NCBIfam" id="TIGR00042">
    <property type="entry name" value="RdgB/HAM1 family non-canonical purine NTP pyrophosphatase"/>
    <property type="match status" value="1"/>
</dbReference>
<dbReference type="SUPFAM" id="SSF52972">
    <property type="entry name" value="ITPase-like"/>
    <property type="match status" value="1"/>
</dbReference>
<dbReference type="GO" id="GO:0009146">
    <property type="term" value="P:purine nucleoside triphosphate catabolic process"/>
    <property type="evidence" value="ECO:0007669"/>
    <property type="project" value="UniProtKB-UniRule"/>
</dbReference>
<comment type="function">
    <text evidence="10">Pyrophosphatase that catalyzes the hydrolysis of nucleoside triphosphates to their monophosphate derivatives, with a high preference for the non-canonical purine nucleotides XTP (xanthosine triphosphate), dITP (deoxyinosine triphosphate) and ITP. Seems to function as a house-cleaning enzyme that removes non-canonical purine nucleotides from the nucleotide pool, thus preventing their incorporation into DNA/RNA and avoiding chromosomal lesions.</text>
</comment>
<comment type="cofactor">
    <cofactor evidence="10">
        <name>Mg(2+)</name>
        <dbReference type="ChEBI" id="CHEBI:18420"/>
    </cofactor>
    <text evidence="10">Binds 1 Mg(2+) ion per subunit.</text>
</comment>
<dbReference type="Gene3D" id="3.90.950.10">
    <property type="match status" value="1"/>
</dbReference>
<organism evidence="12 13">
    <name type="scientific">Arachnia propionica</name>
    <dbReference type="NCBI Taxonomy" id="1750"/>
    <lineage>
        <taxon>Bacteria</taxon>
        <taxon>Bacillati</taxon>
        <taxon>Actinomycetota</taxon>
        <taxon>Actinomycetes</taxon>
        <taxon>Propionibacteriales</taxon>
        <taxon>Propionibacteriaceae</taxon>
        <taxon>Arachnia</taxon>
    </lineage>
</organism>
<dbReference type="InterPro" id="IPR002637">
    <property type="entry name" value="RdgB/HAM1"/>
</dbReference>
<keyword evidence="7 10" id="KW-0546">Nucleotide metabolism</keyword>
<feature type="binding site" evidence="10">
    <location>
        <position position="181"/>
    </location>
    <ligand>
        <name>substrate</name>
    </ligand>
</feature>
<dbReference type="OrthoDB" id="9807456at2"/>
<dbReference type="Pfam" id="PF01725">
    <property type="entry name" value="Ham1p_like"/>
    <property type="match status" value="1"/>
</dbReference>
<evidence type="ECO:0000256" key="8">
    <source>
        <dbReference type="ARBA" id="ARBA00051875"/>
    </source>
</evidence>
<feature type="binding site" evidence="10">
    <location>
        <position position="76"/>
    </location>
    <ligand>
        <name>substrate</name>
    </ligand>
</feature>
<evidence type="ECO:0000256" key="10">
    <source>
        <dbReference type="HAMAP-Rule" id="MF_01405"/>
    </source>
</evidence>
<feature type="binding site" evidence="10">
    <location>
        <begin position="158"/>
        <end position="161"/>
    </location>
    <ligand>
        <name>substrate</name>
    </ligand>
</feature>
<dbReference type="EC" id="3.6.1.66" evidence="10"/>
<keyword evidence="3 10" id="KW-0479">Metal-binding</keyword>
<dbReference type="PANTHER" id="PTHR11067">
    <property type="entry name" value="INOSINE TRIPHOSPHATE PYROPHOSPHATASE/HAM1 PROTEIN"/>
    <property type="match status" value="1"/>
</dbReference>
<comment type="similarity">
    <text evidence="1 10 11">Belongs to the HAM1 NTPase family.</text>
</comment>
<sequence length="202" mass="21754">MSRVETVVLATNNAKKLAELQRVVAEAGLELQVRGLGDFDSYPEPEETEHTFEGNAFIKAEAACRHTGLPALADDSGLEVDELNQMPGVRSARWAGPGGDDAANNRLLLAQLDGVPRHRRGARFVCALALVLPDGGREVWHGVMPGRIAEDEAGAGGFGYDPLFIPDGETRTSAELSPGEKDTISHRGQAVRQFLAWVGEER</sequence>
<evidence type="ECO:0000256" key="2">
    <source>
        <dbReference type="ARBA" id="ARBA00011738"/>
    </source>
</evidence>
<keyword evidence="6 10" id="KW-0460">Magnesium</keyword>
<accession>A0A3P1T408</accession>
<evidence type="ECO:0000256" key="3">
    <source>
        <dbReference type="ARBA" id="ARBA00022723"/>
    </source>
</evidence>
<keyword evidence="5 10" id="KW-0378">Hydrolase</keyword>
<dbReference type="InterPro" id="IPR029001">
    <property type="entry name" value="ITPase-like_fam"/>
</dbReference>
<evidence type="ECO:0000256" key="11">
    <source>
        <dbReference type="RuleBase" id="RU003781"/>
    </source>
</evidence>
<evidence type="ECO:0000313" key="12">
    <source>
        <dbReference type="EMBL" id="RRD04070.1"/>
    </source>
</evidence>
<protein>
    <recommendedName>
        <fullName evidence="10">dITP/XTP pyrophosphatase</fullName>
        <ecNumber evidence="10">3.6.1.66</ecNumber>
    </recommendedName>
    <alternativeName>
        <fullName evidence="10">Non-canonical purine NTP pyrophosphatase</fullName>
    </alternativeName>
    <alternativeName>
        <fullName evidence="10">Non-standard purine NTP pyrophosphatase</fullName>
    </alternativeName>
    <alternativeName>
        <fullName evidence="10">Nucleoside-triphosphate diphosphatase</fullName>
    </alternativeName>
    <alternativeName>
        <fullName evidence="10">Nucleoside-triphosphate pyrophosphatase</fullName>
        <shortName evidence="10">NTPase</shortName>
    </alternativeName>
</protein>
<dbReference type="GO" id="GO:0036220">
    <property type="term" value="F:ITP diphosphatase activity"/>
    <property type="evidence" value="ECO:0007669"/>
    <property type="project" value="UniProtKB-UniRule"/>
</dbReference>
<dbReference type="GO" id="GO:0035870">
    <property type="term" value="F:dITP diphosphatase activity"/>
    <property type="evidence" value="ECO:0007669"/>
    <property type="project" value="UniProtKB-UniRule"/>
</dbReference>
<keyword evidence="4 10" id="KW-0547">Nucleotide-binding</keyword>
<dbReference type="RefSeq" id="WP_124845371.1">
    <property type="nucleotide sequence ID" value="NZ_RQZG01000014.1"/>
</dbReference>
<dbReference type="PANTHER" id="PTHR11067:SF9">
    <property type="entry name" value="INOSINE TRIPHOSPHATE PYROPHOSPHATASE"/>
    <property type="match status" value="1"/>
</dbReference>
<feature type="binding site" evidence="10">
    <location>
        <position position="75"/>
    </location>
    <ligand>
        <name>Mg(2+)</name>
        <dbReference type="ChEBI" id="CHEBI:18420"/>
    </ligand>
</feature>